<name>A0A8K0D2R7_IGNLU</name>
<keyword evidence="4" id="KW-1185">Reference proteome</keyword>
<reference evidence="3" key="1">
    <citation type="submission" date="2019-08" db="EMBL/GenBank/DDBJ databases">
        <title>The genome of the North American firefly Photinus pyralis.</title>
        <authorList>
            <consortium name="Photinus pyralis genome working group"/>
            <person name="Fallon T.R."/>
            <person name="Sander Lower S.E."/>
            <person name="Weng J.-K."/>
        </authorList>
    </citation>
    <scope>NUCLEOTIDE SEQUENCE</scope>
    <source>
        <strain evidence="3">TRF0915ILg1</strain>
        <tissue evidence="3">Whole body</tissue>
    </source>
</reference>
<sequence>MASTSGLKRQTSSDSESGGEEKKTEVNISISRRNNHCKGEKHCKKASLLGKKQSTILQMFKKNTEHDEQVQRTEIRIAALIAEHNLPLRLSEHFCFHNNADEANEGMTAETLYNKMINALTSEKVCLDNLVGFGSDGCNAMFGSKNSVVSRLMSERVVLTALYNKVCEIYKTLLFSYLNSNYINRNPLADINPRLNSEFINLKNIYLGVDVLNNIDELDDAQKDDFYIRCREFLIVACSEIQKRFDFRNSLLSQISIFDPKCDNKPNSIFSIIKRLNRIVNLENIQKIDDQWRLYIQSELSQDIKDASNVDVFWCKISKLTDLAGNLKFVKLGNFVLDLMVMPHSNATCERVFSKINLMKTSVRNKLYSKTVDGLILASDYSKECHSFEIEKKTLSQKPKINRHPTKISMTITTTSDEPFQRISLDVVGPLPLTEDGNKFILTIQDDFTKFLYAVAIPYHTADIVAHEFLKFISLYGTPLAILTDQGSEFMSNTFVNCNKLLKTHKTKSTACHLETQGSLKRVHAFPQ</sequence>
<dbReference type="GO" id="GO:0015074">
    <property type="term" value="P:DNA integration"/>
    <property type="evidence" value="ECO:0007669"/>
    <property type="project" value="InterPro"/>
</dbReference>
<dbReference type="PANTHER" id="PTHR37984:SF15">
    <property type="entry name" value="INTEGRASE CATALYTIC DOMAIN-CONTAINING PROTEIN"/>
    <property type="match status" value="1"/>
</dbReference>
<dbReference type="Pfam" id="PF00665">
    <property type="entry name" value="rve"/>
    <property type="match status" value="1"/>
</dbReference>
<dbReference type="InterPro" id="IPR050951">
    <property type="entry name" value="Retrovirus_Pol_polyprotein"/>
</dbReference>
<accession>A0A8K0D2R7</accession>
<evidence type="ECO:0000313" key="3">
    <source>
        <dbReference type="EMBL" id="KAF2895458.1"/>
    </source>
</evidence>
<dbReference type="InterPro" id="IPR012337">
    <property type="entry name" value="RNaseH-like_sf"/>
</dbReference>
<dbReference type="InterPro" id="IPR001584">
    <property type="entry name" value="Integrase_cat-core"/>
</dbReference>
<dbReference type="Gene3D" id="3.30.420.10">
    <property type="entry name" value="Ribonuclease H-like superfamily/Ribonuclease H"/>
    <property type="match status" value="1"/>
</dbReference>
<dbReference type="GO" id="GO:0003676">
    <property type="term" value="F:nucleic acid binding"/>
    <property type="evidence" value="ECO:0007669"/>
    <property type="project" value="InterPro"/>
</dbReference>
<organism evidence="3 4">
    <name type="scientific">Ignelater luminosus</name>
    <name type="common">Cucubano</name>
    <name type="synonym">Pyrophorus luminosus</name>
    <dbReference type="NCBI Taxonomy" id="2038154"/>
    <lineage>
        <taxon>Eukaryota</taxon>
        <taxon>Metazoa</taxon>
        <taxon>Ecdysozoa</taxon>
        <taxon>Arthropoda</taxon>
        <taxon>Hexapoda</taxon>
        <taxon>Insecta</taxon>
        <taxon>Pterygota</taxon>
        <taxon>Neoptera</taxon>
        <taxon>Endopterygota</taxon>
        <taxon>Coleoptera</taxon>
        <taxon>Polyphaga</taxon>
        <taxon>Elateriformia</taxon>
        <taxon>Elateroidea</taxon>
        <taxon>Elateridae</taxon>
        <taxon>Agrypninae</taxon>
        <taxon>Pyrophorini</taxon>
        <taxon>Ignelater</taxon>
    </lineage>
</organism>
<evidence type="ECO:0000256" key="1">
    <source>
        <dbReference type="SAM" id="MobiDB-lite"/>
    </source>
</evidence>
<dbReference type="AlphaFoldDB" id="A0A8K0D2R7"/>
<comment type="caution">
    <text evidence="3">The sequence shown here is derived from an EMBL/GenBank/DDBJ whole genome shotgun (WGS) entry which is preliminary data.</text>
</comment>
<dbReference type="InterPro" id="IPR036397">
    <property type="entry name" value="RNaseH_sf"/>
</dbReference>
<dbReference type="Proteomes" id="UP000801492">
    <property type="component" value="Unassembled WGS sequence"/>
</dbReference>
<feature type="domain" description="Integrase catalytic" evidence="2">
    <location>
        <begin position="415"/>
        <end position="528"/>
    </location>
</feature>
<evidence type="ECO:0000313" key="4">
    <source>
        <dbReference type="Proteomes" id="UP000801492"/>
    </source>
</evidence>
<evidence type="ECO:0000259" key="2">
    <source>
        <dbReference type="PROSITE" id="PS50994"/>
    </source>
</evidence>
<gene>
    <name evidence="3" type="ORF">ILUMI_10717</name>
</gene>
<protein>
    <recommendedName>
        <fullName evidence="2">Integrase catalytic domain-containing protein</fullName>
    </recommendedName>
</protein>
<dbReference type="PANTHER" id="PTHR37984">
    <property type="entry name" value="PROTEIN CBG26694"/>
    <property type="match status" value="1"/>
</dbReference>
<dbReference type="EMBL" id="VTPC01005899">
    <property type="protein sequence ID" value="KAF2895458.1"/>
    <property type="molecule type" value="Genomic_DNA"/>
</dbReference>
<feature type="compositionally biased region" description="Polar residues" evidence="1">
    <location>
        <begin position="1"/>
        <end position="10"/>
    </location>
</feature>
<feature type="region of interest" description="Disordered" evidence="1">
    <location>
        <begin position="1"/>
        <end position="25"/>
    </location>
</feature>
<dbReference type="SUPFAM" id="SSF53098">
    <property type="entry name" value="Ribonuclease H-like"/>
    <property type="match status" value="2"/>
</dbReference>
<proteinExistence type="predicted"/>
<dbReference type="OrthoDB" id="6756381at2759"/>
<dbReference type="PROSITE" id="PS50994">
    <property type="entry name" value="INTEGRASE"/>
    <property type="match status" value="1"/>
</dbReference>